<name>A0A2R8BB70_9RHOB</name>
<feature type="signal peptide" evidence="1">
    <location>
        <begin position="1"/>
        <end position="32"/>
    </location>
</feature>
<dbReference type="InterPro" id="IPR033900">
    <property type="entry name" value="Gram_neg_porin_domain"/>
</dbReference>
<proteinExistence type="predicted"/>
<keyword evidence="4" id="KW-1185">Reference proteome</keyword>
<protein>
    <recommendedName>
        <fullName evidence="2">Porin domain-containing protein</fullName>
    </recommendedName>
</protein>
<keyword evidence="1" id="KW-0732">Signal</keyword>
<feature type="domain" description="Porin" evidence="2">
    <location>
        <begin position="19"/>
        <end position="327"/>
    </location>
</feature>
<feature type="chain" id="PRO_5015360477" description="Porin domain-containing protein" evidence="1">
    <location>
        <begin position="33"/>
        <end position="343"/>
    </location>
</feature>
<dbReference type="GO" id="GO:0016020">
    <property type="term" value="C:membrane"/>
    <property type="evidence" value="ECO:0007669"/>
    <property type="project" value="InterPro"/>
</dbReference>
<dbReference type="Pfam" id="PF13609">
    <property type="entry name" value="Porin_4"/>
    <property type="match status" value="1"/>
</dbReference>
<dbReference type="AlphaFoldDB" id="A0A2R8BB70"/>
<gene>
    <name evidence="3" type="ORF">ASD8599_01042</name>
</gene>
<dbReference type="InterPro" id="IPR023614">
    <property type="entry name" value="Porin_dom_sf"/>
</dbReference>
<dbReference type="EMBL" id="OMOR01000001">
    <property type="protein sequence ID" value="SPH20307.1"/>
    <property type="molecule type" value="Genomic_DNA"/>
</dbReference>
<evidence type="ECO:0000313" key="4">
    <source>
        <dbReference type="Proteomes" id="UP000244880"/>
    </source>
</evidence>
<dbReference type="GO" id="GO:0015288">
    <property type="term" value="F:porin activity"/>
    <property type="evidence" value="ECO:0007669"/>
    <property type="project" value="InterPro"/>
</dbReference>
<dbReference type="Gene3D" id="2.40.160.10">
    <property type="entry name" value="Porin"/>
    <property type="match status" value="1"/>
</dbReference>
<reference evidence="3 4" key="1">
    <citation type="submission" date="2018-03" db="EMBL/GenBank/DDBJ databases">
        <authorList>
            <person name="Keele B.F."/>
        </authorList>
    </citation>
    <scope>NUCLEOTIDE SEQUENCE [LARGE SCALE GENOMIC DNA]</scope>
    <source>
        <strain evidence="3 4">CECT 8599</strain>
    </source>
</reference>
<dbReference type="Proteomes" id="UP000244880">
    <property type="component" value="Unassembled WGS sequence"/>
</dbReference>
<accession>A0A2R8BB70</accession>
<evidence type="ECO:0000259" key="2">
    <source>
        <dbReference type="Pfam" id="PF13609"/>
    </source>
</evidence>
<evidence type="ECO:0000313" key="3">
    <source>
        <dbReference type="EMBL" id="SPH20307.1"/>
    </source>
</evidence>
<dbReference type="SUPFAM" id="SSF56935">
    <property type="entry name" value="Porins"/>
    <property type="match status" value="1"/>
</dbReference>
<sequence>MFQTCKENTMKTTLIFLTASAATLSLATSVLAQDTGFEWEGEIEIGVDSTVSADDPAAEITDTYVSAELEFEAAIAAHFSVFGGLTLESVLDATDDRTFDDLGLYFSTLGLRYTFDDTQISVGKIAPVFARAWDEAPGFYGTTLAEDYELSEMIGMSLDTALGGGTLSLAVFYADDTGLSNSIGTKRGRNSTANGGVGNTGKLNNFAVQYSQEFGDTSAWVGARHLSAGTGDVSDETGVVVGASHSFSSGWDVIGEVSYFDGVGGTDDSATYVTAGAAYGLEDWTFSAAATVVNHSNASNDSLITLGVDRALTETIEVGFGVARFDVGGEKSTSVGLSAVMSF</sequence>
<organism evidence="3 4">
    <name type="scientific">Ascidiaceihabitans donghaensis</name>
    <dbReference type="NCBI Taxonomy" id="1510460"/>
    <lineage>
        <taxon>Bacteria</taxon>
        <taxon>Pseudomonadati</taxon>
        <taxon>Pseudomonadota</taxon>
        <taxon>Alphaproteobacteria</taxon>
        <taxon>Rhodobacterales</taxon>
        <taxon>Paracoccaceae</taxon>
        <taxon>Ascidiaceihabitans</taxon>
    </lineage>
</organism>
<evidence type="ECO:0000256" key="1">
    <source>
        <dbReference type="SAM" id="SignalP"/>
    </source>
</evidence>